<evidence type="ECO:0000256" key="6">
    <source>
        <dbReference type="ARBA" id="ARBA00022927"/>
    </source>
</evidence>
<sequence length="858" mass="98142">MTIYKRRSSKANQLESAPESEPEYVSVQQPQLEQDSSNMKFFQHHKENEPHKSGAYTQQRERDSSDVSDTSISDRLPGRRSHVTYDDSPELEQGREIVRQLSPTKSLEVHDSTCIMEEVVQTPSQERLAEQEVWEGDVELLPNSPYPEVRATVTVEDDPTIVLNHWRTWFLTTIFVIVFAGVNQFFSLRYPSLSINFLVAQVVCYPIGKILALLPHWDCPRVPFFNLNPGPFTKKEHAVVTIAVALTASTAYAMNILNAQTNFYMMDLNVGYQIMLVWTTQMLGYGAAGLSRRWVVSPAPCIWPQTLISVSLFDSLHNTAIDKTIVNGWRMSRYKFFMIVFSASFVWYWVPGFLFKGLSYFNVILWGSKTRHNFVANAIFGVESGIGALPITFDYTQISQAMTGSVFATPYWVAANTCVSVVIFFVIILPILYFTNTWYAKFMPLISSSTYDNTQKKYNVLKILNPDYTVNLEKYKAYSPLFVPFSYLLSYALNFAAIVAVFVHCGLYHGKDLWAKLRDKNHGGLDIHMRTYTKNYKDCPDWWYIVLQVIMLGLGFATVCGFDSGLPAWAFVVALLVSFVNFVPQGLLEAVTNQHVGLNIITELICGYMLPLQPRANVLFKLYGFIVQRHGLDMSRDLKLALYMKVSPRLIFAIQIYASLLSGLVNVGIQEWMRFNIKDICSTSQPNGFICANGRAIFNASIIWSMPQYLFSPGRIYNPLMWFFLIGLIVPFIVYGLQKLFKRNQFLKLIHTPVFFTGPGNIPPSTPYNYTLFFAMAFALNTIRKTWPRWFIKYNFVMGAGVETGVAIAVVIIFLAVQYPGGKLDWWGNNVYKNTYDHEYKTFYNLKSGEKFGYDKWW</sequence>
<evidence type="ECO:0000256" key="7">
    <source>
        <dbReference type="ARBA" id="ARBA00022989"/>
    </source>
</evidence>
<feature type="transmembrane region" description="Helical" evidence="10">
    <location>
        <begin position="767"/>
        <end position="784"/>
    </location>
</feature>
<dbReference type="EMBL" id="LT598484">
    <property type="protein sequence ID" value="SCV01316.1"/>
    <property type="molecule type" value="Genomic_DNA"/>
</dbReference>
<evidence type="ECO:0000313" key="11">
    <source>
        <dbReference type="EMBL" id="SCV01316.1"/>
    </source>
</evidence>
<evidence type="ECO:0000256" key="5">
    <source>
        <dbReference type="ARBA" id="ARBA00022856"/>
    </source>
</evidence>
<evidence type="ECO:0000256" key="3">
    <source>
        <dbReference type="ARBA" id="ARBA00022448"/>
    </source>
</evidence>
<feature type="transmembrane region" description="Helical" evidence="10">
    <location>
        <begin position="650"/>
        <end position="669"/>
    </location>
</feature>
<dbReference type="GO" id="GO:0016020">
    <property type="term" value="C:membrane"/>
    <property type="evidence" value="ECO:0007669"/>
    <property type="project" value="UniProtKB-SubCell"/>
</dbReference>
<organism evidence="11 12">
    <name type="scientific">Lachancea meyersii CBS 8951</name>
    <dbReference type="NCBI Taxonomy" id="1266667"/>
    <lineage>
        <taxon>Eukaryota</taxon>
        <taxon>Fungi</taxon>
        <taxon>Dikarya</taxon>
        <taxon>Ascomycota</taxon>
        <taxon>Saccharomycotina</taxon>
        <taxon>Saccharomycetes</taxon>
        <taxon>Saccharomycetales</taxon>
        <taxon>Saccharomycetaceae</taxon>
        <taxon>Lachancea</taxon>
    </lineage>
</organism>
<feature type="transmembrane region" description="Helical" evidence="10">
    <location>
        <begin position="198"/>
        <end position="217"/>
    </location>
</feature>
<feature type="transmembrane region" description="Helical" evidence="10">
    <location>
        <begin position="411"/>
        <end position="434"/>
    </location>
</feature>
<comment type="similarity">
    <text evidence="2">Belongs to the oligopeptide OPT transporter family.</text>
</comment>
<comment type="subcellular location">
    <subcellularLocation>
        <location evidence="1">Membrane</location>
        <topology evidence="1">Multi-pass membrane protein</topology>
    </subcellularLocation>
</comment>
<keyword evidence="7 10" id="KW-1133">Transmembrane helix</keyword>
<reference evidence="12" key="1">
    <citation type="submission" date="2016-03" db="EMBL/GenBank/DDBJ databases">
        <authorList>
            <person name="Devillers Hugo."/>
        </authorList>
    </citation>
    <scope>NUCLEOTIDE SEQUENCE [LARGE SCALE GENOMIC DNA]</scope>
</reference>
<proteinExistence type="inferred from homology"/>
<keyword evidence="8 10" id="KW-0472">Membrane</keyword>
<evidence type="ECO:0000256" key="8">
    <source>
        <dbReference type="ARBA" id="ARBA00023136"/>
    </source>
</evidence>
<keyword evidence="12" id="KW-1185">Reference proteome</keyword>
<feature type="transmembrane region" description="Helical" evidence="10">
    <location>
        <begin position="237"/>
        <end position="258"/>
    </location>
</feature>
<evidence type="ECO:0000256" key="10">
    <source>
        <dbReference type="SAM" id="Phobius"/>
    </source>
</evidence>
<feature type="transmembrane region" description="Helical" evidence="10">
    <location>
        <begin position="716"/>
        <end position="737"/>
    </location>
</feature>
<feature type="transmembrane region" description="Helical" evidence="10">
    <location>
        <begin position="481"/>
        <end position="503"/>
    </location>
</feature>
<feature type="transmembrane region" description="Helical" evidence="10">
    <location>
        <begin position="542"/>
        <end position="562"/>
    </location>
</feature>
<gene>
    <name evidence="11" type="ORF">LAME_0G15412G</name>
</gene>
<feature type="transmembrane region" description="Helical" evidence="10">
    <location>
        <begin position="796"/>
        <end position="817"/>
    </location>
</feature>
<feature type="compositionally biased region" description="Polar residues" evidence="9">
    <location>
        <begin position="26"/>
        <end position="40"/>
    </location>
</feature>
<dbReference type="Proteomes" id="UP000191144">
    <property type="component" value="Chromosome G"/>
</dbReference>
<dbReference type="NCBIfam" id="TIGR00728">
    <property type="entry name" value="OPT_sfam"/>
    <property type="match status" value="1"/>
</dbReference>
<protein>
    <submittedName>
        <fullName evidence="11">LAME_0G15412g1_1</fullName>
    </submittedName>
</protein>
<feature type="region of interest" description="Disordered" evidence="9">
    <location>
        <begin position="1"/>
        <end position="90"/>
    </location>
</feature>
<dbReference type="NCBIfam" id="TIGR00727">
    <property type="entry name" value="ISP4_OPT"/>
    <property type="match status" value="1"/>
</dbReference>
<name>A0A1G4KAT6_9SACH</name>
<dbReference type="InterPro" id="IPR004813">
    <property type="entry name" value="OPT"/>
</dbReference>
<evidence type="ECO:0000256" key="1">
    <source>
        <dbReference type="ARBA" id="ARBA00004141"/>
    </source>
</evidence>
<feature type="transmembrane region" description="Helical" evidence="10">
    <location>
        <begin position="569"/>
        <end position="588"/>
    </location>
</feature>
<feature type="transmembrane region" description="Helical" evidence="10">
    <location>
        <begin position="166"/>
        <end position="186"/>
    </location>
</feature>
<evidence type="ECO:0000313" key="12">
    <source>
        <dbReference type="Proteomes" id="UP000191144"/>
    </source>
</evidence>
<dbReference type="PANTHER" id="PTHR22601">
    <property type="entry name" value="ISP4 LIKE PROTEIN"/>
    <property type="match status" value="1"/>
</dbReference>
<evidence type="ECO:0000256" key="2">
    <source>
        <dbReference type="ARBA" id="ARBA00008807"/>
    </source>
</evidence>
<dbReference type="GO" id="GO:0035673">
    <property type="term" value="F:oligopeptide transmembrane transporter activity"/>
    <property type="evidence" value="ECO:0007669"/>
    <property type="project" value="InterPro"/>
</dbReference>
<dbReference type="AlphaFoldDB" id="A0A1G4KAT6"/>
<keyword evidence="5" id="KW-0571">Peptide transport</keyword>
<keyword evidence="4 10" id="KW-0812">Transmembrane</keyword>
<accession>A0A1G4KAT6</accession>
<feature type="transmembrane region" description="Helical" evidence="10">
    <location>
        <begin position="270"/>
        <end position="288"/>
    </location>
</feature>
<dbReference type="OrthoDB" id="9986677at2759"/>
<dbReference type="InterPro" id="IPR004648">
    <property type="entry name" value="Oligpept_transpt"/>
</dbReference>
<keyword evidence="3" id="KW-0813">Transport</keyword>
<evidence type="ECO:0000256" key="4">
    <source>
        <dbReference type="ARBA" id="ARBA00022692"/>
    </source>
</evidence>
<dbReference type="GO" id="GO:0015031">
    <property type="term" value="P:protein transport"/>
    <property type="evidence" value="ECO:0007669"/>
    <property type="project" value="UniProtKB-KW"/>
</dbReference>
<evidence type="ECO:0000256" key="9">
    <source>
        <dbReference type="SAM" id="MobiDB-lite"/>
    </source>
</evidence>
<dbReference type="Pfam" id="PF03169">
    <property type="entry name" value="OPT"/>
    <property type="match status" value="1"/>
</dbReference>
<keyword evidence="6" id="KW-0653">Protein transport</keyword>